<gene>
    <name evidence="2" type="ORF">QCA50_005496</name>
</gene>
<evidence type="ECO:0000256" key="1">
    <source>
        <dbReference type="SAM" id="MobiDB-lite"/>
    </source>
</evidence>
<organism evidence="2 3">
    <name type="scientific">Cerrena zonata</name>
    <dbReference type="NCBI Taxonomy" id="2478898"/>
    <lineage>
        <taxon>Eukaryota</taxon>
        <taxon>Fungi</taxon>
        <taxon>Dikarya</taxon>
        <taxon>Basidiomycota</taxon>
        <taxon>Agaricomycotina</taxon>
        <taxon>Agaricomycetes</taxon>
        <taxon>Polyporales</taxon>
        <taxon>Cerrenaceae</taxon>
        <taxon>Cerrena</taxon>
    </lineage>
</organism>
<proteinExistence type="predicted"/>
<reference evidence="2 3" key="1">
    <citation type="submission" date="2022-09" db="EMBL/GenBank/DDBJ databases">
        <authorList>
            <person name="Palmer J.M."/>
        </authorList>
    </citation>
    <scope>NUCLEOTIDE SEQUENCE [LARGE SCALE GENOMIC DNA]</scope>
    <source>
        <strain evidence="2 3">DSM 7382</strain>
    </source>
</reference>
<dbReference type="AlphaFoldDB" id="A0AAW0GLW9"/>
<dbReference type="Proteomes" id="UP001385951">
    <property type="component" value="Unassembled WGS sequence"/>
</dbReference>
<feature type="region of interest" description="Disordered" evidence="1">
    <location>
        <begin position="153"/>
        <end position="202"/>
    </location>
</feature>
<dbReference type="EMBL" id="JASBNA010000005">
    <property type="protein sequence ID" value="KAK7692090.1"/>
    <property type="molecule type" value="Genomic_DNA"/>
</dbReference>
<feature type="region of interest" description="Disordered" evidence="1">
    <location>
        <begin position="1"/>
        <end position="34"/>
    </location>
</feature>
<feature type="compositionally biased region" description="Acidic residues" evidence="1">
    <location>
        <begin position="184"/>
        <end position="202"/>
    </location>
</feature>
<accession>A0AAW0GLW9</accession>
<protein>
    <submittedName>
        <fullName evidence="2">Uncharacterized protein</fullName>
    </submittedName>
</protein>
<evidence type="ECO:0000313" key="2">
    <source>
        <dbReference type="EMBL" id="KAK7692090.1"/>
    </source>
</evidence>
<evidence type="ECO:0000313" key="3">
    <source>
        <dbReference type="Proteomes" id="UP001385951"/>
    </source>
</evidence>
<name>A0AAW0GLW9_9APHY</name>
<feature type="compositionally biased region" description="Acidic residues" evidence="1">
    <location>
        <begin position="157"/>
        <end position="169"/>
    </location>
</feature>
<feature type="compositionally biased region" description="Polar residues" evidence="1">
    <location>
        <begin position="1"/>
        <end position="17"/>
    </location>
</feature>
<keyword evidence="3" id="KW-1185">Reference proteome</keyword>
<sequence>MSSPYIQSPEQELQGTESLHHRTHVTDQPSTPTRDEYITTTRARIQSWMHNIPSHTSINTTHTIPSLVNDSSIQTEEIGRLIEILYPPQGFDHIDLRRVHHLMGVCRDEALFHLMAAEHRMRFFVERLESSRRELERVYLNYCRAVEILESGLDPDNQNDAEIGGEGELDMAFVQPADNRDIDLNDDEEEEEEEEEEGVDNE</sequence>
<comment type="caution">
    <text evidence="2">The sequence shown here is derived from an EMBL/GenBank/DDBJ whole genome shotgun (WGS) entry which is preliminary data.</text>
</comment>